<evidence type="ECO:0000313" key="2">
    <source>
        <dbReference type="Proteomes" id="UP000241895"/>
    </source>
</evidence>
<organism evidence="1 2">
    <name type="scientific">Halomonas litopenaei</name>
    <dbReference type="NCBI Taxonomy" id="2109328"/>
    <lineage>
        <taxon>Bacteria</taxon>
        <taxon>Pseudomonadati</taxon>
        <taxon>Pseudomonadota</taxon>
        <taxon>Gammaproteobacteria</taxon>
        <taxon>Oceanospirillales</taxon>
        <taxon>Halomonadaceae</taxon>
        <taxon>Halomonas</taxon>
    </lineage>
</organism>
<accession>A0ABX5J0E7</accession>
<dbReference type="Proteomes" id="UP000241895">
    <property type="component" value="Unassembled WGS sequence"/>
</dbReference>
<keyword evidence="2" id="KW-1185">Reference proteome</keyword>
<evidence type="ECO:0000313" key="1">
    <source>
        <dbReference type="EMBL" id="PTL95561.1"/>
    </source>
</evidence>
<dbReference type="EMBL" id="PXNS01000003">
    <property type="protein sequence ID" value="PTL95561.1"/>
    <property type="molecule type" value="Genomic_DNA"/>
</dbReference>
<reference evidence="1 2" key="1">
    <citation type="submission" date="2018-03" db="EMBL/GenBank/DDBJ databases">
        <authorList>
            <person name="Zhou J."/>
            <person name="Li X."/>
            <person name="Xue M."/>
            <person name="Yin J."/>
        </authorList>
    </citation>
    <scope>NUCLEOTIDE SEQUENCE [LARGE SCALE GENOMIC DNA]</scope>
    <source>
        <strain evidence="1 2">SYSU ZJ2214</strain>
    </source>
</reference>
<comment type="caution">
    <text evidence="1">The sequence shown here is derived from an EMBL/GenBank/DDBJ whole genome shotgun (WGS) entry which is preliminary data.</text>
</comment>
<gene>
    <name evidence="1" type="ORF">C6W88_05665</name>
</gene>
<name>A0ABX5J0E7_9GAMM</name>
<dbReference type="RefSeq" id="WP_108131818.1">
    <property type="nucleotide sequence ID" value="NZ_PXNS01000003.1"/>
</dbReference>
<proteinExistence type="predicted"/>
<sequence length="159" mass="17448">MNDTITRNALANAAAQGIGIGHLTPGQAWAAHHLAMPPERLTRPLASHIAALLENVERLARRRFFDGVAKDDAEEMIKRAYDEDNPMFLRGPIMETLNDGMQEFFPGLKPSGVDDEGREVFNLADLAQALGASEEDLLAHAEKMGITDQLRTTPPNPLH</sequence>
<protein>
    <submittedName>
        <fullName evidence="1">Uncharacterized protein</fullName>
    </submittedName>
</protein>